<feature type="domain" description="Electron transfer flavoprotein alpha/beta-subunit N-terminal" evidence="3">
    <location>
        <begin position="33"/>
        <end position="172"/>
    </location>
</feature>
<dbReference type="InterPro" id="IPR014729">
    <property type="entry name" value="Rossmann-like_a/b/a_fold"/>
</dbReference>
<accession>A0A317YEG9</accession>
<dbReference type="PANTHER" id="PTHR43153">
    <property type="entry name" value="ELECTRON TRANSFER FLAVOPROTEIN ALPHA"/>
    <property type="match status" value="1"/>
</dbReference>
<name>A0A317YEG9_MAIZE</name>
<comment type="caution">
    <text evidence="4">The sequence shown here is derived from an EMBL/GenBank/DDBJ whole genome shotgun (WGS) entry which is preliminary data.</text>
</comment>
<dbReference type="Proteomes" id="UP000251960">
    <property type="component" value="Chromosome 1"/>
</dbReference>
<proteinExistence type="inferred from homology"/>
<evidence type="ECO:0000259" key="3">
    <source>
        <dbReference type="SMART" id="SM00893"/>
    </source>
</evidence>
<dbReference type="InterPro" id="IPR014730">
    <property type="entry name" value="ETF_a/b_N"/>
</dbReference>
<reference evidence="4" key="1">
    <citation type="journal article" date="2018" name="Nat. Genet.">
        <title>Extensive intraspecific gene order and gene structural variations between Mo17 and other maize genomes.</title>
        <authorList>
            <person name="Sun S."/>
            <person name="Zhou Y."/>
            <person name="Chen J."/>
            <person name="Shi J."/>
            <person name="Zhao H."/>
            <person name="Zhao H."/>
            <person name="Song W."/>
            <person name="Zhang M."/>
            <person name="Cui Y."/>
            <person name="Dong X."/>
            <person name="Liu H."/>
            <person name="Ma X."/>
            <person name="Jiao Y."/>
            <person name="Wang B."/>
            <person name="Wei X."/>
            <person name="Stein J.C."/>
            <person name="Glaubitz J.C."/>
            <person name="Lu F."/>
            <person name="Yu G."/>
            <person name="Liang C."/>
            <person name="Fengler K."/>
            <person name="Li B."/>
            <person name="Rafalski A."/>
            <person name="Schnable P.S."/>
            <person name="Ware D.H."/>
            <person name="Buckler E.S."/>
            <person name="Lai J."/>
        </authorList>
    </citation>
    <scope>NUCLEOTIDE SEQUENCE [LARGE SCALE GENOMIC DNA]</scope>
    <source>
        <tissue evidence="4">Seedling</tissue>
    </source>
</reference>
<evidence type="ECO:0000313" key="4">
    <source>
        <dbReference type="EMBL" id="PWZ57088.1"/>
    </source>
</evidence>
<evidence type="ECO:0000256" key="1">
    <source>
        <dbReference type="ARBA" id="ARBA00004305"/>
    </source>
</evidence>
<dbReference type="ExpressionAtlas" id="A0A317YEG9">
    <property type="expression patterns" value="baseline and differential"/>
</dbReference>
<comment type="similarity">
    <text evidence="2">Belongs to the ETF alpha-subunit/FixB family.</text>
</comment>
<dbReference type="Gene3D" id="3.40.50.620">
    <property type="entry name" value="HUPs"/>
    <property type="match status" value="1"/>
</dbReference>
<dbReference type="InterPro" id="IPR033947">
    <property type="entry name" value="ETF_alpha_N"/>
</dbReference>
<protein>
    <submittedName>
        <fullName evidence="4">Electron transfer flavoprotein subunit alpha, mitochondrial</fullName>
    </submittedName>
</protein>
<dbReference type="GO" id="GO:0009055">
    <property type="term" value="F:electron transfer activity"/>
    <property type="evidence" value="ECO:0007669"/>
    <property type="project" value="InterPro"/>
</dbReference>
<sequence>MPRRLPLAFGPYSSVRPHSAGRTVSVSVVQVSTLVVAEHEGGFVKPSSLSALAAAEAIAKDNKVSVLLGGSGPALHKAADHAACSHPLVSEVLVADSEALAHPLAEPWAELLRSVQQKGGYSHVIASSTSFGKNLLPRAAALLDVSPVTDVTAVKEPHVFVRSGILLFSCDR</sequence>
<dbReference type="Pfam" id="PF01012">
    <property type="entry name" value="ETF"/>
    <property type="match status" value="1"/>
</dbReference>
<dbReference type="GO" id="GO:0050660">
    <property type="term" value="F:flavin adenine dinucleotide binding"/>
    <property type="evidence" value="ECO:0007669"/>
    <property type="project" value="InterPro"/>
</dbReference>
<dbReference type="SUPFAM" id="SSF52402">
    <property type="entry name" value="Adenine nucleotide alpha hydrolases-like"/>
    <property type="match status" value="1"/>
</dbReference>
<comment type="subcellular location">
    <subcellularLocation>
        <location evidence="1">Mitochondrion matrix</location>
    </subcellularLocation>
</comment>
<dbReference type="PANTHER" id="PTHR43153:SF1">
    <property type="entry name" value="ELECTRON TRANSFER FLAVOPROTEIN SUBUNIT ALPHA, MITOCHONDRIAL"/>
    <property type="match status" value="1"/>
</dbReference>
<dbReference type="InterPro" id="IPR001308">
    <property type="entry name" value="ETF_a/FixB"/>
</dbReference>
<dbReference type="AlphaFoldDB" id="A0A317YEG9"/>
<dbReference type="EMBL" id="NCVQ01000001">
    <property type="protein sequence ID" value="PWZ57088.1"/>
    <property type="molecule type" value="Genomic_DNA"/>
</dbReference>
<evidence type="ECO:0000256" key="2">
    <source>
        <dbReference type="ARBA" id="ARBA00005817"/>
    </source>
</evidence>
<gene>
    <name evidence="4" type="primary">ETFA_2</name>
    <name evidence="4" type="ORF">Zm00014a_019801</name>
</gene>
<organism evidence="4">
    <name type="scientific">Zea mays</name>
    <name type="common">Maize</name>
    <dbReference type="NCBI Taxonomy" id="4577"/>
    <lineage>
        <taxon>Eukaryota</taxon>
        <taxon>Viridiplantae</taxon>
        <taxon>Streptophyta</taxon>
        <taxon>Embryophyta</taxon>
        <taxon>Tracheophyta</taxon>
        <taxon>Spermatophyta</taxon>
        <taxon>Magnoliopsida</taxon>
        <taxon>Liliopsida</taxon>
        <taxon>Poales</taxon>
        <taxon>Poaceae</taxon>
        <taxon>PACMAD clade</taxon>
        <taxon>Panicoideae</taxon>
        <taxon>Andropogonodae</taxon>
        <taxon>Andropogoneae</taxon>
        <taxon>Tripsacinae</taxon>
        <taxon>Zea</taxon>
    </lineage>
</organism>
<dbReference type="SMART" id="SM00893">
    <property type="entry name" value="ETF"/>
    <property type="match status" value="1"/>
</dbReference>
<dbReference type="CDD" id="cd01715">
    <property type="entry name" value="ETF_alpha"/>
    <property type="match status" value="1"/>
</dbReference>
<dbReference type="GO" id="GO:0005759">
    <property type="term" value="C:mitochondrial matrix"/>
    <property type="evidence" value="ECO:0007669"/>
    <property type="project" value="UniProtKB-SubCell"/>
</dbReference>